<dbReference type="Gene3D" id="1.20.120.1490">
    <property type="match status" value="1"/>
</dbReference>
<evidence type="ECO:0000313" key="3">
    <source>
        <dbReference type="Proteomes" id="UP000235731"/>
    </source>
</evidence>
<organism evidence="2 3">
    <name type="scientific">Caldimicrobium thiodismutans</name>
    <dbReference type="NCBI Taxonomy" id="1653476"/>
    <lineage>
        <taxon>Bacteria</taxon>
        <taxon>Pseudomonadati</taxon>
        <taxon>Thermodesulfobacteriota</taxon>
        <taxon>Thermodesulfobacteria</taxon>
        <taxon>Thermodesulfobacteriales</taxon>
        <taxon>Thermodesulfobacteriaceae</taxon>
        <taxon>Caldimicrobium</taxon>
    </lineage>
</organism>
<feature type="chain" id="PRO_5014705102" description="Periplasmic heavy metal sensor" evidence="1">
    <location>
        <begin position="24"/>
        <end position="133"/>
    </location>
</feature>
<reference evidence="2 3" key="1">
    <citation type="submission" date="2018-01" db="EMBL/GenBank/DDBJ databases">
        <title>Metagenomic assembled genomes from two thermal pools in the Uzon Caldera, Kamchatka, Russia.</title>
        <authorList>
            <person name="Wilkins L."/>
            <person name="Ettinger C."/>
        </authorList>
    </citation>
    <scope>NUCLEOTIDE SEQUENCE [LARGE SCALE GENOMIC DNA]</scope>
    <source>
        <strain evidence="2">ZAV-15</strain>
    </source>
</reference>
<evidence type="ECO:0000313" key="2">
    <source>
        <dbReference type="EMBL" id="PMP64315.1"/>
    </source>
</evidence>
<gene>
    <name evidence="2" type="ORF">C0197_00975</name>
</gene>
<name>A0A2N7PL34_9BACT</name>
<comment type="caution">
    <text evidence="2">The sequence shown here is derived from an EMBL/GenBank/DDBJ whole genome shotgun (WGS) entry which is preliminary data.</text>
</comment>
<evidence type="ECO:0008006" key="4">
    <source>
        <dbReference type="Google" id="ProtNLM"/>
    </source>
</evidence>
<protein>
    <recommendedName>
        <fullName evidence="4">Periplasmic heavy metal sensor</fullName>
    </recommendedName>
</protein>
<accession>A0A2N7PL34</accession>
<dbReference type="Proteomes" id="UP000235731">
    <property type="component" value="Unassembled WGS sequence"/>
</dbReference>
<evidence type="ECO:0000256" key="1">
    <source>
        <dbReference type="SAM" id="SignalP"/>
    </source>
</evidence>
<dbReference type="EMBL" id="PNIE01000014">
    <property type="protein sequence ID" value="PMP64315.1"/>
    <property type="molecule type" value="Genomic_DNA"/>
</dbReference>
<keyword evidence="1" id="KW-0732">Signal</keyword>
<dbReference type="AlphaFoldDB" id="A0A2N7PL34"/>
<proteinExistence type="predicted"/>
<sequence length="133" mass="14483">MKKLLKGLVLLGLIGGLTHSAYAYSAYAGKGGCCPCGGFGMSMANVSGINHEKVKKFYEETKALRQKLWETREALRGLYLSSNPDWKAIAEKRAEMAKIMTELQEKAAKEGIPFALGKGMRGCGVGRGMMLNY</sequence>
<feature type="signal peptide" evidence="1">
    <location>
        <begin position="1"/>
        <end position="23"/>
    </location>
</feature>